<accession>A0A5C6ALN2</accession>
<evidence type="ECO:0000313" key="2">
    <source>
        <dbReference type="Proteomes" id="UP000320176"/>
    </source>
</evidence>
<dbReference type="PROSITE" id="PS51257">
    <property type="entry name" value="PROKAR_LIPOPROTEIN"/>
    <property type="match status" value="1"/>
</dbReference>
<evidence type="ECO:0008006" key="3">
    <source>
        <dbReference type="Google" id="ProtNLM"/>
    </source>
</evidence>
<dbReference type="Proteomes" id="UP000320176">
    <property type="component" value="Unassembled WGS sequence"/>
</dbReference>
<sequence length="281" mass="31338">MQLERFGRASLLLALCLFAGCRVLSPVAIEPKSQYIAPALLDASDPQVEIGRPNKVIDTVGNVIGIPTKLLFWNRRLEQHKISEETLLTATDYLENNGLPHVKLRANQYAPLEDWGRLRKNTTVSPWIRYTVGTLSVAQEAVFPGRVFGGDHFNPYTQTIHLYSDLPTVALHECAHAKDFTRREYQGLYSLAYGILPIWHETIATEDVYAYLETADDQRLLVEADRVLYPAYGSYIGNALGNVVPAYSFPIYLGTIALGHANGRAIARERIAAHPEIFGAD</sequence>
<keyword evidence="2" id="KW-1185">Reference proteome</keyword>
<dbReference type="EMBL" id="SJPN01000005">
    <property type="protein sequence ID" value="TWU00935.1"/>
    <property type="molecule type" value="Genomic_DNA"/>
</dbReference>
<reference evidence="1 2" key="1">
    <citation type="submission" date="2019-02" db="EMBL/GenBank/DDBJ databases">
        <title>Deep-cultivation of Planctomycetes and their phenomic and genomic characterization uncovers novel biology.</title>
        <authorList>
            <person name="Wiegand S."/>
            <person name="Jogler M."/>
            <person name="Boedeker C."/>
            <person name="Pinto D."/>
            <person name="Vollmers J."/>
            <person name="Rivas-Marin E."/>
            <person name="Kohn T."/>
            <person name="Peeters S.H."/>
            <person name="Heuer A."/>
            <person name="Rast P."/>
            <person name="Oberbeckmann S."/>
            <person name="Bunk B."/>
            <person name="Jeske O."/>
            <person name="Meyerdierks A."/>
            <person name="Storesund J.E."/>
            <person name="Kallscheuer N."/>
            <person name="Luecker S."/>
            <person name="Lage O.M."/>
            <person name="Pohl T."/>
            <person name="Merkel B.J."/>
            <person name="Hornburger P."/>
            <person name="Mueller R.-W."/>
            <person name="Bruemmer F."/>
            <person name="Labrenz M."/>
            <person name="Spormann A.M."/>
            <person name="Op Den Camp H."/>
            <person name="Overmann J."/>
            <person name="Amann R."/>
            <person name="Jetten M.S.M."/>
            <person name="Mascher T."/>
            <person name="Medema M.H."/>
            <person name="Devos D.P."/>
            <person name="Kaster A.-K."/>
            <person name="Ovreas L."/>
            <person name="Rohde M."/>
            <person name="Galperin M.Y."/>
            <person name="Jogler C."/>
        </authorList>
    </citation>
    <scope>NUCLEOTIDE SEQUENCE [LARGE SCALE GENOMIC DNA]</scope>
    <source>
        <strain evidence="1 2">Pla52n</strain>
    </source>
</reference>
<protein>
    <recommendedName>
        <fullName evidence="3">Lipoprotein</fullName>
    </recommendedName>
</protein>
<gene>
    <name evidence="1" type="ORF">Pla52n_43050</name>
</gene>
<dbReference type="AlphaFoldDB" id="A0A5C6ALN2"/>
<proteinExistence type="predicted"/>
<evidence type="ECO:0000313" key="1">
    <source>
        <dbReference type="EMBL" id="TWU00935.1"/>
    </source>
</evidence>
<organism evidence="1 2">
    <name type="scientific">Stieleria varia</name>
    <dbReference type="NCBI Taxonomy" id="2528005"/>
    <lineage>
        <taxon>Bacteria</taxon>
        <taxon>Pseudomonadati</taxon>
        <taxon>Planctomycetota</taxon>
        <taxon>Planctomycetia</taxon>
        <taxon>Pirellulales</taxon>
        <taxon>Pirellulaceae</taxon>
        <taxon>Stieleria</taxon>
    </lineage>
</organism>
<name>A0A5C6ALN2_9BACT</name>
<comment type="caution">
    <text evidence="1">The sequence shown here is derived from an EMBL/GenBank/DDBJ whole genome shotgun (WGS) entry which is preliminary data.</text>
</comment>